<dbReference type="RefSeq" id="WP_326298977.1">
    <property type="nucleotide sequence ID" value="NZ_JAYLLH010000031.1"/>
</dbReference>
<sequence>MTILDRKRSFDHLSLLPGEVPFDIAEMFFSRTDERGVIQACNGVFRRVSGYEWAQMRGAPHKIVRHPDMPKGVFWLFWQVLKSGQPIGAYVKNRSADGRFYWVFAVAAPSNDGYVSVRLKPTSPLHGKVIALYEDLLADEQDGLTPEQSAGRLQQRIAEMGYTNYANFSSVALMTEMREQLSRTERSPESWQHRFLTMSDAIMQVQVETSEMLHAFRTIRTVPMNMRILASRLENAGGPISAISINYGAMLDEMTAWVHAFSHGKDSPFARIRDSIFTGQFLACAAALQVQMAQRFGRQTSSLTNDEIDVPGESARLRQQALDYRKRAAEALKVVELEAGNLARSVLDMNRYVTGLSSTRMMCKIESAALEDSGEALAGIVHQLDYCQQAIETHLARISEMNGLIQSNTAMLRATSQA</sequence>
<dbReference type="Gene3D" id="3.30.450.20">
    <property type="entry name" value="PAS domain"/>
    <property type="match status" value="1"/>
</dbReference>
<dbReference type="Proteomes" id="UP001348149">
    <property type="component" value="Unassembled WGS sequence"/>
</dbReference>
<name>A0ABU6HKC2_9RHOB</name>
<evidence type="ECO:0000313" key="3">
    <source>
        <dbReference type="Proteomes" id="UP001348149"/>
    </source>
</evidence>
<keyword evidence="3" id="KW-1185">Reference proteome</keyword>
<proteinExistence type="predicted"/>
<dbReference type="InterPro" id="IPR013655">
    <property type="entry name" value="PAS_fold_3"/>
</dbReference>
<dbReference type="InterPro" id="IPR035965">
    <property type="entry name" value="PAS-like_dom_sf"/>
</dbReference>
<dbReference type="Pfam" id="PF08447">
    <property type="entry name" value="PAS_3"/>
    <property type="match status" value="1"/>
</dbReference>
<evidence type="ECO:0000259" key="1">
    <source>
        <dbReference type="Pfam" id="PF08447"/>
    </source>
</evidence>
<reference evidence="2 3" key="1">
    <citation type="submission" date="2024-01" db="EMBL/GenBank/DDBJ databases">
        <title>Mesobacterium rodlantinim sp. nov., isolated from shallow sea hydrothermal systems off Kueishantao Island.</title>
        <authorList>
            <person name="Su Z."/>
            <person name="Tang K."/>
        </authorList>
    </citation>
    <scope>NUCLEOTIDE SEQUENCE [LARGE SCALE GENOMIC DNA]</scope>
    <source>
        <strain evidence="2 3">TK19101</strain>
    </source>
</reference>
<dbReference type="EMBL" id="JAYLLH010000031">
    <property type="protein sequence ID" value="MEC3862904.1"/>
    <property type="molecule type" value="Genomic_DNA"/>
</dbReference>
<dbReference type="CDD" id="cd00130">
    <property type="entry name" value="PAS"/>
    <property type="match status" value="1"/>
</dbReference>
<evidence type="ECO:0000313" key="2">
    <source>
        <dbReference type="EMBL" id="MEC3862904.1"/>
    </source>
</evidence>
<accession>A0ABU6HKC2</accession>
<comment type="caution">
    <text evidence="2">The sequence shown here is derived from an EMBL/GenBank/DDBJ whole genome shotgun (WGS) entry which is preliminary data.</text>
</comment>
<dbReference type="SUPFAM" id="SSF55785">
    <property type="entry name" value="PYP-like sensor domain (PAS domain)"/>
    <property type="match status" value="1"/>
</dbReference>
<feature type="domain" description="PAS fold-3" evidence="1">
    <location>
        <begin position="41"/>
        <end position="112"/>
    </location>
</feature>
<gene>
    <name evidence="2" type="ORF">VK792_16540</name>
</gene>
<dbReference type="InterPro" id="IPR000014">
    <property type="entry name" value="PAS"/>
</dbReference>
<protein>
    <submittedName>
        <fullName evidence="2">PAS domain-containing protein</fullName>
    </submittedName>
</protein>
<organism evidence="2 3">
    <name type="scientific">Mesobacterium hydrothermale</name>
    <dbReference type="NCBI Taxonomy" id="3111907"/>
    <lineage>
        <taxon>Bacteria</taxon>
        <taxon>Pseudomonadati</taxon>
        <taxon>Pseudomonadota</taxon>
        <taxon>Alphaproteobacteria</taxon>
        <taxon>Rhodobacterales</taxon>
        <taxon>Roseobacteraceae</taxon>
        <taxon>Mesobacterium</taxon>
    </lineage>
</organism>